<dbReference type="eggNOG" id="COG3152">
    <property type="taxonomic scope" value="Bacteria"/>
</dbReference>
<accession>H8GRP6</accession>
<dbReference type="Pfam" id="PF05656">
    <property type="entry name" value="DUF805"/>
    <property type="match status" value="1"/>
</dbReference>
<gene>
    <name evidence="2" type="ordered locus">DGo_CA1166</name>
</gene>
<feature type="transmembrane region" description="Helical" evidence="1">
    <location>
        <begin position="57"/>
        <end position="76"/>
    </location>
</feature>
<dbReference type="PATRIC" id="fig|745776.4.peg.1201"/>
<reference evidence="2 3" key="1">
    <citation type="journal article" date="2012" name="PLoS ONE">
        <title>Genome sequence and transcriptome analysis of the radioresistant bacterium Deinococcus gobiensis: insights into the extreme environmental adaptations.</title>
        <authorList>
            <person name="Yuan M."/>
            <person name="Chen M."/>
            <person name="Zhang W."/>
            <person name="Lu W."/>
            <person name="Wang J."/>
            <person name="Yang M."/>
            <person name="Zhao P."/>
            <person name="Tang R."/>
            <person name="Li X."/>
            <person name="Hao Y."/>
            <person name="Zhou Z."/>
            <person name="Zhan Y."/>
            <person name="Yu H."/>
            <person name="Teng C."/>
            <person name="Yan Y."/>
            <person name="Ping S."/>
            <person name="Wang Y."/>
            <person name="Lin M."/>
        </authorList>
    </citation>
    <scope>NUCLEOTIDE SEQUENCE [LARGE SCALE GENOMIC DNA]</scope>
    <source>
        <strain evidence="2 3">I-0</strain>
    </source>
</reference>
<feature type="transmembrane region" description="Helical" evidence="1">
    <location>
        <begin position="23"/>
        <end position="45"/>
    </location>
</feature>
<keyword evidence="2" id="KW-0031">Aminopeptidase</keyword>
<dbReference type="KEGG" id="dgo:DGo_CA1166"/>
<proteinExistence type="predicted"/>
<keyword evidence="3" id="KW-1185">Reference proteome</keyword>
<keyword evidence="2" id="KW-0645">Protease</keyword>
<dbReference type="PANTHER" id="PTHR34980">
    <property type="entry name" value="INNER MEMBRANE PROTEIN-RELATED-RELATED"/>
    <property type="match status" value="1"/>
</dbReference>
<dbReference type="GO" id="GO:0004177">
    <property type="term" value="F:aminopeptidase activity"/>
    <property type="evidence" value="ECO:0007669"/>
    <property type="project" value="UniProtKB-KW"/>
</dbReference>
<protein>
    <submittedName>
        <fullName evidence="2">Aminopeptidase C, putative</fullName>
    </submittedName>
</protein>
<dbReference type="AlphaFoldDB" id="H8GRP6"/>
<feature type="transmembrane region" description="Helical" evidence="1">
    <location>
        <begin position="88"/>
        <end position="105"/>
    </location>
</feature>
<sequence>MNTYLNVLRQYARFGGRARRREYWTFVLVNTLVGFGLTRLAGYLSPDLGVRGPSLNVGTVLYWVFTVATALPTLAVTVRRLHDTGRSGWWLLGYVAFLLACFLSTGTSVGVFSGLLFLLGLIVMAVSLAQNSVPGRNRWGDSPKGEGVSGLSSPR</sequence>
<keyword evidence="1" id="KW-0812">Transmembrane</keyword>
<name>H8GRP6_DEIGI</name>
<dbReference type="Proteomes" id="UP000007575">
    <property type="component" value="Chromosome"/>
</dbReference>
<dbReference type="GO" id="GO:0005886">
    <property type="term" value="C:plasma membrane"/>
    <property type="evidence" value="ECO:0007669"/>
    <property type="project" value="TreeGrafter"/>
</dbReference>
<keyword evidence="1" id="KW-0472">Membrane</keyword>
<keyword evidence="2" id="KW-0378">Hydrolase</keyword>
<dbReference type="InterPro" id="IPR008523">
    <property type="entry name" value="DUF805"/>
</dbReference>
<evidence type="ECO:0000313" key="3">
    <source>
        <dbReference type="Proteomes" id="UP000007575"/>
    </source>
</evidence>
<keyword evidence="1" id="KW-1133">Transmembrane helix</keyword>
<dbReference type="PANTHER" id="PTHR34980:SF2">
    <property type="entry name" value="INNER MEMBRANE PROTEIN YHAH-RELATED"/>
    <property type="match status" value="1"/>
</dbReference>
<dbReference type="OrthoDB" id="9812349at2"/>
<dbReference type="STRING" id="745776.DGo_CA1166"/>
<evidence type="ECO:0000313" key="2">
    <source>
        <dbReference type="EMBL" id="AFD25093.1"/>
    </source>
</evidence>
<dbReference type="HOGENOM" id="CLU_093674_0_1_0"/>
<dbReference type="RefSeq" id="WP_014684576.1">
    <property type="nucleotide sequence ID" value="NC_017790.1"/>
</dbReference>
<feature type="transmembrane region" description="Helical" evidence="1">
    <location>
        <begin position="111"/>
        <end position="129"/>
    </location>
</feature>
<dbReference type="EMBL" id="CP002191">
    <property type="protein sequence ID" value="AFD25093.1"/>
    <property type="molecule type" value="Genomic_DNA"/>
</dbReference>
<organism evidence="2 3">
    <name type="scientific">Deinococcus gobiensis (strain DSM 21396 / JCM 16679 / CGMCC 1.7299 / I-0)</name>
    <dbReference type="NCBI Taxonomy" id="745776"/>
    <lineage>
        <taxon>Bacteria</taxon>
        <taxon>Thermotogati</taxon>
        <taxon>Deinococcota</taxon>
        <taxon>Deinococci</taxon>
        <taxon>Deinococcales</taxon>
        <taxon>Deinococcaceae</taxon>
        <taxon>Deinococcus</taxon>
    </lineage>
</organism>
<evidence type="ECO:0000256" key="1">
    <source>
        <dbReference type="SAM" id="Phobius"/>
    </source>
</evidence>